<proteinExistence type="predicted"/>
<protein>
    <submittedName>
        <fullName evidence="1">Uncharacterized protein</fullName>
    </submittedName>
</protein>
<evidence type="ECO:0000313" key="2">
    <source>
        <dbReference type="Proteomes" id="UP000054771"/>
    </source>
</evidence>
<accession>A0A0U5GJQ3</accession>
<dbReference type="AlphaFoldDB" id="A0A0U5GJQ3"/>
<dbReference type="EMBL" id="CDMC01000023">
    <property type="protein sequence ID" value="CEL11160.1"/>
    <property type="molecule type" value="Genomic_DNA"/>
</dbReference>
<dbReference type="Proteomes" id="UP000054771">
    <property type="component" value="Unassembled WGS sequence"/>
</dbReference>
<organism evidence="1 2">
    <name type="scientific">Aspergillus calidoustus</name>
    <dbReference type="NCBI Taxonomy" id="454130"/>
    <lineage>
        <taxon>Eukaryota</taxon>
        <taxon>Fungi</taxon>
        <taxon>Dikarya</taxon>
        <taxon>Ascomycota</taxon>
        <taxon>Pezizomycotina</taxon>
        <taxon>Eurotiomycetes</taxon>
        <taxon>Eurotiomycetidae</taxon>
        <taxon>Eurotiales</taxon>
        <taxon>Aspergillaceae</taxon>
        <taxon>Aspergillus</taxon>
        <taxon>Aspergillus subgen. Nidulantes</taxon>
    </lineage>
</organism>
<reference evidence="2" key="1">
    <citation type="journal article" date="2016" name="Genome Announc.">
        <title>Draft genome sequences of fungus Aspergillus calidoustus.</title>
        <authorList>
            <person name="Horn F."/>
            <person name="Linde J."/>
            <person name="Mattern D.J."/>
            <person name="Walther G."/>
            <person name="Guthke R."/>
            <person name="Scherlach K."/>
            <person name="Martin K."/>
            <person name="Brakhage A.A."/>
            <person name="Petzke L."/>
            <person name="Valiante V."/>
        </authorList>
    </citation>
    <scope>NUCLEOTIDE SEQUENCE [LARGE SCALE GENOMIC DNA]</scope>
    <source>
        <strain evidence="2">SF006504</strain>
    </source>
</reference>
<gene>
    <name evidence="1" type="ORF">ASPCAL14265</name>
</gene>
<name>A0A0U5GJQ3_ASPCI</name>
<sequence length="194" mass="21844">MSLAHKRHGLQEPIDWVQRSSLIPQTRTGTTQEDDTVQGRSKLINYLSPSSPSRTQEIGAIALLPFDISFEDKHLLHTYALAVSTAVYGTSQTPYFSSIRDLVFPTCYFAPLVLQWPLIEAEAHVRRRRHQTTTTTTNTFTTQRAIAAYQAMNRYRNTCNGNVTDELLSGIIMAIVAEFRLNGAALARVHMRGY</sequence>
<keyword evidence="2" id="KW-1185">Reference proteome</keyword>
<evidence type="ECO:0000313" key="1">
    <source>
        <dbReference type="EMBL" id="CEL11160.1"/>
    </source>
</evidence>